<feature type="compositionally biased region" description="Pro residues" evidence="1">
    <location>
        <begin position="76"/>
        <end position="92"/>
    </location>
</feature>
<proteinExistence type="predicted"/>
<evidence type="ECO:0000313" key="3">
    <source>
        <dbReference type="EMBL" id="KAJ6981733.1"/>
    </source>
</evidence>
<name>A0AAD6MA45_9ROSI</name>
<dbReference type="Pfam" id="PF03468">
    <property type="entry name" value="XS"/>
    <property type="match status" value="1"/>
</dbReference>
<dbReference type="EMBL" id="JAQIZT010000010">
    <property type="protein sequence ID" value="KAJ6981733.1"/>
    <property type="molecule type" value="Genomic_DNA"/>
</dbReference>
<dbReference type="AlphaFoldDB" id="A0AAD6MA45"/>
<accession>A0AAD6MA45</accession>
<dbReference type="GO" id="GO:0031047">
    <property type="term" value="P:regulatory ncRNA-mediated gene silencing"/>
    <property type="evidence" value="ECO:0007669"/>
    <property type="project" value="InterPro"/>
</dbReference>
<reference evidence="3" key="1">
    <citation type="journal article" date="2023" name="Mol. Ecol. Resour.">
        <title>Chromosome-level genome assembly of a triploid poplar Populus alba 'Berolinensis'.</title>
        <authorList>
            <person name="Chen S."/>
            <person name="Yu Y."/>
            <person name="Wang X."/>
            <person name="Wang S."/>
            <person name="Zhang T."/>
            <person name="Zhou Y."/>
            <person name="He R."/>
            <person name="Meng N."/>
            <person name="Wang Y."/>
            <person name="Liu W."/>
            <person name="Liu Z."/>
            <person name="Liu J."/>
            <person name="Guo Q."/>
            <person name="Huang H."/>
            <person name="Sederoff R.R."/>
            <person name="Wang G."/>
            <person name="Qu G."/>
            <person name="Chen S."/>
        </authorList>
    </citation>
    <scope>NUCLEOTIDE SEQUENCE</scope>
    <source>
        <strain evidence="3">SC-2020</strain>
    </source>
</reference>
<evidence type="ECO:0000313" key="4">
    <source>
        <dbReference type="Proteomes" id="UP001164929"/>
    </source>
</evidence>
<dbReference type="Proteomes" id="UP001164929">
    <property type="component" value="Chromosome 10"/>
</dbReference>
<feature type="compositionally biased region" description="Low complexity" evidence="1">
    <location>
        <begin position="1"/>
        <end position="19"/>
    </location>
</feature>
<protein>
    <recommendedName>
        <fullName evidence="2">XS domain-containing protein</fullName>
    </recommendedName>
</protein>
<dbReference type="PANTHER" id="PTHR46619">
    <property type="entry name" value="RNA RECOGNITION MOTIF XS DOMAIN PROTEIN-RELATED"/>
    <property type="match status" value="1"/>
</dbReference>
<dbReference type="Gene3D" id="3.30.70.2890">
    <property type="entry name" value="XS domain"/>
    <property type="match status" value="1"/>
</dbReference>
<feature type="region of interest" description="Disordered" evidence="1">
    <location>
        <begin position="1"/>
        <end position="94"/>
    </location>
</feature>
<comment type="caution">
    <text evidence="3">The sequence shown here is derived from an EMBL/GenBank/DDBJ whole genome shotgun (WGS) entry which is preliminary data.</text>
</comment>
<organism evidence="3 4">
    <name type="scientific">Populus alba x Populus x berolinensis</name>
    <dbReference type="NCBI Taxonomy" id="444605"/>
    <lineage>
        <taxon>Eukaryota</taxon>
        <taxon>Viridiplantae</taxon>
        <taxon>Streptophyta</taxon>
        <taxon>Embryophyta</taxon>
        <taxon>Tracheophyta</taxon>
        <taxon>Spermatophyta</taxon>
        <taxon>Magnoliopsida</taxon>
        <taxon>eudicotyledons</taxon>
        <taxon>Gunneridae</taxon>
        <taxon>Pentapetalae</taxon>
        <taxon>rosids</taxon>
        <taxon>fabids</taxon>
        <taxon>Malpighiales</taxon>
        <taxon>Salicaceae</taxon>
        <taxon>Saliceae</taxon>
        <taxon>Populus</taxon>
    </lineage>
</organism>
<dbReference type="PANTHER" id="PTHR46619:SF3">
    <property type="entry name" value="RNA RECOGNITION MOTIF XS DOMAIN PROTEIN"/>
    <property type="match status" value="1"/>
</dbReference>
<feature type="domain" description="XS" evidence="2">
    <location>
        <begin position="340"/>
        <end position="489"/>
    </location>
</feature>
<gene>
    <name evidence="3" type="ORF">NC653_024974</name>
</gene>
<evidence type="ECO:0000259" key="2">
    <source>
        <dbReference type="Pfam" id="PF03468"/>
    </source>
</evidence>
<dbReference type="InterPro" id="IPR005380">
    <property type="entry name" value="XS_domain"/>
</dbReference>
<sequence length="512" mass="56695">MAGGSHPKSSTHKPSSSSTPAPHRKSRWESTSNNNNNPPPPQSNQKLPKPNPSPKPNTGRSPKPATPTAGPIQPSQVPPFPFPDLGPPPPPTYGFHMLERRTIMLADGSVRSYLALPPDYQDFPRPPLPPRFLHGGPTPEFLPGGPRFPPRSPDVLGFQNQNKRKFEEELVKHGNISSSNYSNNNSIGRNYTLGGAGTSNVGDEMRAGKQMRISSGDGVGFVSSNNNRNVGEVNQSELKKAFLHFVKVINENESDRKKYLEDWKQWRLQCVACGRSSKDFPDMHALIMHTYSSDNADVRVDHLGLHKALCVLMGWNYSKPPDNSKAYQFLPADEAGANQDDLIMWPPMVIIHNTITGKGKDGRLEGLGNRAMDSKVRVHPNLSLKEKQNILRALVDLGFVGGKSKSLYGRDGHLGITLVKFGGDQSGLKEAVRLADHFEKDNRGREAWGCIQPLTFGKDDEKNPNLVKVDRSGEKNRILYGYLATVADLYKVDFETRKKVVIESHQEHKASK</sequence>
<dbReference type="InterPro" id="IPR038588">
    <property type="entry name" value="XS_domain_sf"/>
</dbReference>
<evidence type="ECO:0000256" key="1">
    <source>
        <dbReference type="SAM" id="MobiDB-lite"/>
    </source>
</evidence>
<keyword evidence="4" id="KW-1185">Reference proteome</keyword>